<dbReference type="EMBL" id="CANI01000019">
    <property type="protein sequence ID" value="CCM75634.1"/>
    <property type="molecule type" value="Genomic_DNA"/>
</dbReference>
<name>K0PZZ4_9HYPH</name>
<dbReference type="STRING" id="1211777.BN77_2804"/>
<gene>
    <name evidence="1" type="ORF">BN77_2804</name>
</gene>
<comment type="caution">
    <text evidence="1">The sequence shown here is derived from an EMBL/GenBank/DDBJ whole genome shotgun (WGS) entry which is preliminary data.</text>
</comment>
<dbReference type="PANTHER" id="PTHR35528:SF3">
    <property type="entry name" value="BLL1675 PROTEIN"/>
    <property type="match status" value="1"/>
</dbReference>
<dbReference type="Proteomes" id="UP000009319">
    <property type="component" value="Unassembled WGS sequence"/>
</dbReference>
<evidence type="ECO:0008006" key="3">
    <source>
        <dbReference type="Google" id="ProtNLM"/>
    </source>
</evidence>
<organism evidence="1 2">
    <name type="scientific">Rhizobium mesoamericanum STM3625</name>
    <dbReference type="NCBI Taxonomy" id="1211777"/>
    <lineage>
        <taxon>Bacteria</taxon>
        <taxon>Pseudomonadati</taxon>
        <taxon>Pseudomonadota</taxon>
        <taxon>Alphaproteobacteria</taxon>
        <taxon>Hyphomicrobiales</taxon>
        <taxon>Rhizobiaceae</taxon>
        <taxon>Rhizobium/Agrobacterium group</taxon>
        <taxon>Rhizobium</taxon>
    </lineage>
</organism>
<dbReference type="AlphaFoldDB" id="K0PZZ4"/>
<dbReference type="HOGENOM" id="CLU_2194848_0_0_5"/>
<reference evidence="1 2" key="1">
    <citation type="journal article" date="2013" name="Genome Announc.">
        <title>Draft Genome Sequence of Rhizobium mesoamericanum STM3625, a Nitrogen-Fixing Symbiont of Mimosa pudica Isolated in French Guiana (South America).</title>
        <authorList>
            <person name="Moulin L."/>
            <person name="Mornico D."/>
            <person name="Melkonian R."/>
            <person name="Klonowska A."/>
        </authorList>
    </citation>
    <scope>NUCLEOTIDE SEQUENCE [LARGE SCALE GENOMIC DNA]</scope>
    <source>
        <strain evidence="1 2">STM3625</strain>
    </source>
</reference>
<accession>K0PZZ4</accession>
<proteinExistence type="predicted"/>
<dbReference type="eggNOG" id="COG3316">
    <property type="taxonomic scope" value="Bacteria"/>
</dbReference>
<evidence type="ECO:0000313" key="2">
    <source>
        <dbReference type="Proteomes" id="UP000009319"/>
    </source>
</evidence>
<protein>
    <recommendedName>
        <fullName evidence="3">Transposase</fullName>
    </recommendedName>
</protein>
<dbReference type="PANTHER" id="PTHR35528">
    <property type="entry name" value="BLL1675 PROTEIN"/>
    <property type="match status" value="1"/>
</dbReference>
<evidence type="ECO:0000313" key="1">
    <source>
        <dbReference type="EMBL" id="CCM75634.1"/>
    </source>
</evidence>
<keyword evidence="2" id="KW-1185">Reference proteome</keyword>
<sequence>MIFRQSIAVVRQDEQRDPTYKNRRFPIEILARAIWLYFRFNVSLREVEEMMLERGVAVSYETIRRWYRSHGSMITARLDRKSPSSSDVWLSTRLWRESEVEIAGCGAP</sequence>
<dbReference type="InterPro" id="IPR052183">
    <property type="entry name" value="IS_Transposase"/>
</dbReference>